<dbReference type="AlphaFoldDB" id="A0A414QEI8"/>
<feature type="transmembrane region" description="Helical" evidence="1">
    <location>
        <begin position="14"/>
        <end position="35"/>
    </location>
</feature>
<sequence length="281" mass="31504">MRDIWFLITDHKGIVKVAVLLIAIFCAISIGIGVYTTSVQTQEQQKQEQKAKKKERKKQIKKSSVTLTKAQQKIVDKYDQSTAQFSALLSSNIWATYSGTGRTLYFTESSIIIADPEANPNKVEKPFIIKGLSTEKVDVGEMVNLTRYNCAYESDDDKTHVLTVDKNDDGTYFKMSIDVENNGTNEEYTRTQAAGSFDIDGIDDGLSEILGNAKDTIEDYVREQCALFYPTAVKASCNGILTADFNANEYRLDFSLEDSDEQQLTGITVIYHLSNQECELM</sequence>
<keyword evidence="1" id="KW-0812">Transmembrane</keyword>
<dbReference type="Proteomes" id="UP000284579">
    <property type="component" value="Unassembled WGS sequence"/>
</dbReference>
<evidence type="ECO:0000256" key="1">
    <source>
        <dbReference type="SAM" id="Phobius"/>
    </source>
</evidence>
<reference evidence="4 5" key="1">
    <citation type="submission" date="2018-08" db="EMBL/GenBank/DDBJ databases">
        <title>A genome reference for cultivated species of the human gut microbiota.</title>
        <authorList>
            <person name="Zou Y."/>
            <person name="Xue W."/>
            <person name="Luo G."/>
        </authorList>
    </citation>
    <scope>NUCLEOTIDE SEQUENCE [LARGE SCALE GENOMIC DNA]</scope>
    <source>
        <strain evidence="3 5">AM22-12LB</strain>
        <strain evidence="2 4">AM23-3</strain>
    </source>
</reference>
<dbReference type="Proteomes" id="UP000286595">
    <property type="component" value="Unassembled WGS sequence"/>
</dbReference>
<evidence type="ECO:0000313" key="4">
    <source>
        <dbReference type="Proteomes" id="UP000284579"/>
    </source>
</evidence>
<dbReference type="EMBL" id="QRHO01000054">
    <property type="protein sequence ID" value="RHF79201.1"/>
    <property type="molecule type" value="Genomic_DNA"/>
</dbReference>
<accession>A0A414QEI8</accession>
<dbReference type="EMBL" id="QRIM01000016">
    <property type="protein sequence ID" value="RHG58954.1"/>
    <property type="molecule type" value="Genomic_DNA"/>
</dbReference>
<dbReference type="RefSeq" id="WP_118199826.1">
    <property type="nucleotide sequence ID" value="NZ_JAAIOQ010000006.1"/>
</dbReference>
<evidence type="ECO:0000313" key="3">
    <source>
        <dbReference type="EMBL" id="RHG58954.1"/>
    </source>
</evidence>
<keyword evidence="1" id="KW-1133">Transmembrane helix</keyword>
<name>A0A414QEI8_9FIRM</name>
<organism evidence="2 4">
    <name type="scientific">Coprococcus comes</name>
    <dbReference type="NCBI Taxonomy" id="410072"/>
    <lineage>
        <taxon>Bacteria</taxon>
        <taxon>Bacillati</taxon>
        <taxon>Bacillota</taxon>
        <taxon>Clostridia</taxon>
        <taxon>Lachnospirales</taxon>
        <taxon>Lachnospiraceae</taxon>
        <taxon>Coprococcus</taxon>
    </lineage>
</organism>
<keyword evidence="1" id="KW-0472">Membrane</keyword>
<gene>
    <name evidence="3" type="ORF">DW252_12685</name>
    <name evidence="2" type="ORF">DW656_17125</name>
</gene>
<protein>
    <submittedName>
        <fullName evidence="2">Uncharacterized protein</fullName>
    </submittedName>
</protein>
<proteinExistence type="predicted"/>
<comment type="caution">
    <text evidence="2">The sequence shown here is derived from an EMBL/GenBank/DDBJ whole genome shotgun (WGS) entry which is preliminary data.</text>
</comment>
<evidence type="ECO:0000313" key="2">
    <source>
        <dbReference type="EMBL" id="RHF79201.1"/>
    </source>
</evidence>
<evidence type="ECO:0000313" key="5">
    <source>
        <dbReference type="Proteomes" id="UP000286595"/>
    </source>
</evidence>